<dbReference type="GO" id="GO:0004798">
    <property type="term" value="F:dTMP kinase activity"/>
    <property type="evidence" value="ECO:0007669"/>
    <property type="project" value="UniProtKB-EC"/>
</dbReference>
<dbReference type="GO" id="GO:0006235">
    <property type="term" value="P:dTTP biosynthetic process"/>
    <property type="evidence" value="ECO:0007669"/>
    <property type="project" value="TreeGrafter"/>
</dbReference>
<dbReference type="EC" id="2.7.4.9" evidence="3"/>
<keyword evidence="9" id="KW-0067">ATP-binding</keyword>
<dbReference type="PANTHER" id="PTHR10344:SF1">
    <property type="entry name" value="THYMIDYLATE KINASE"/>
    <property type="match status" value="1"/>
</dbReference>
<keyword evidence="8 11" id="KW-0418">Kinase</keyword>
<keyword evidence="6" id="KW-0545">Nucleotide biosynthesis</keyword>
<dbReference type="GO" id="GO:0006227">
    <property type="term" value="P:dUDP biosynthetic process"/>
    <property type="evidence" value="ECO:0007669"/>
    <property type="project" value="TreeGrafter"/>
</dbReference>
<dbReference type="InterPro" id="IPR027417">
    <property type="entry name" value="P-loop_NTPase"/>
</dbReference>
<dbReference type="CDD" id="cd01672">
    <property type="entry name" value="TMPK"/>
    <property type="match status" value="1"/>
</dbReference>
<evidence type="ECO:0000256" key="5">
    <source>
        <dbReference type="ARBA" id="ARBA00022679"/>
    </source>
</evidence>
<dbReference type="Gene3D" id="3.40.50.300">
    <property type="entry name" value="P-loop containing nucleotide triphosphate hydrolases"/>
    <property type="match status" value="1"/>
</dbReference>
<dbReference type="InterPro" id="IPR018095">
    <property type="entry name" value="Thymidylate_kin_CS"/>
</dbReference>
<comment type="pathway">
    <text evidence="1">Pyrimidine metabolism; dTTP biosynthesis.</text>
</comment>
<evidence type="ECO:0000256" key="1">
    <source>
        <dbReference type="ARBA" id="ARBA00004992"/>
    </source>
</evidence>
<dbReference type="Pfam" id="PF02223">
    <property type="entry name" value="Thymidylate_kin"/>
    <property type="match status" value="1"/>
</dbReference>
<dbReference type="GO" id="GO:0005634">
    <property type="term" value="C:nucleus"/>
    <property type="evidence" value="ECO:0007669"/>
    <property type="project" value="TreeGrafter"/>
</dbReference>
<dbReference type="NCBIfam" id="TIGR00041">
    <property type="entry name" value="DTMP_kinase"/>
    <property type="match status" value="1"/>
</dbReference>
<protein>
    <recommendedName>
        <fullName evidence="4">Thymidylate kinase</fullName>
        <ecNumber evidence="3">2.7.4.9</ecNumber>
    </recommendedName>
</protein>
<evidence type="ECO:0000256" key="3">
    <source>
        <dbReference type="ARBA" id="ARBA00012980"/>
    </source>
</evidence>
<name>F0WKZ1_9STRA</name>
<comment type="similarity">
    <text evidence="2">Belongs to the thymidylate kinase family.</text>
</comment>
<reference evidence="11" key="2">
    <citation type="submission" date="2011-02" db="EMBL/GenBank/DDBJ databases">
        <authorList>
            <person name="MacLean D."/>
        </authorList>
    </citation>
    <scope>NUCLEOTIDE SEQUENCE</scope>
</reference>
<evidence type="ECO:0000313" key="11">
    <source>
        <dbReference type="EMBL" id="CCA21950.1"/>
    </source>
</evidence>
<keyword evidence="7" id="KW-0547">Nucleotide-binding</keyword>
<dbReference type="GO" id="GO:0006233">
    <property type="term" value="P:dTDP biosynthetic process"/>
    <property type="evidence" value="ECO:0007669"/>
    <property type="project" value="InterPro"/>
</dbReference>
<evidence type="ECO:0000256" key="2">
    <source>
        <dbReference type="ARBA" id="ARBA00009776"/>
    </source>
</evidence>
<dbReference type="SUPFAM" id="SSF52540">
    <property type="entry name" value="P-loop containing nucleoside triphosphate hydrolases"/>
    <property type="match status" value="1"/>
</dbReference>
<dbReference type="AlphaFoldDB" id="F0WKZ1"/>
<dbReference type="GO" id="GO:0005829">
    <property type="term" value="C:cytosol"/>
    <property type="evidence" value="ECO:0007669"/>
    <property type="project" value="TreeGrafter"/>
</dbReference>
<dbReference type="GO" id="GO:0005524">
    <property type="term" value="F:ATP binding"/>
    <property type="evidence" value="ECO:0007669"/>
    <property type="project" value="UniProtKB-KW"/>
</dbReference>
<dbReference type="FunFam" id="3.40.50.300:FF:000679">
    <property type="entry name" value="Thymidylate kinase"/>
    <property type="match status" value="1"/>
</dbReference>
<dbReference type="GO" id="GO:0005739">
    <property type="term" value="C:mitochondrion"/>
    <property type="evidence" value="ECO:0007669"/>
    <property type="project" value="TreeGrafter"/>
</dbReference>
<evidence type="ECO:0000256" key="7">
    <source>
        <dbReference type="ARBA" id="ARBA00022741"/>
    </source>
</evidence>
<accession>F0WKZ1</accession>
<evidence type="ECO:0000256" key="6">
    <source>
        <dbReference type="ARBA" id="ARBA00022727"/>
    </source>
</evidence>
<sequence>MNSKRGVFILIEGLDCCGKTTQTKLLHEALTKMSSAAELLRFPDRTTPTGKLIDAYLTSKDEQVNDRAIHLLFTANRWEAAEKIEAILNSGKNIVMDRYAYSGAVFSASKSGMDMNWCWQPEIGLPRPDAVIFLDLPVDSASKREDYGAERYENVEFQEKVRLNFHKLIELDHSQKDESRWHFIDANDTIEKVQARVFEVAQRCIQVSQYTPLASIGPLQPSSNIPKF</sequence>
<proteinExistence type="inferred from homology"/>
<dbReference type="PANTHER" id="PTHR10344">
    <property type="entry name" value="THYMIDYLATE KINASE"/>
    <property type="match status" value="1"/>
</dbReference>
<dbReference type="HAMAP" id="MF_00165">
    <property type="entry name" value="Thymidylate_kinase"/>
    <property type="match status" value="1"/>
</dbReference>
<dbReference type="GO" id="GO:0004550">
    <property type="term" value="F:nucleoside diphosphate kinase activity"/>
    <property type="evidence" value="ECO:0007669"/>
    <property type="project" value="TreeGrafter"/>
</dbReference>
<dbReference type="InterPro" id="IPR039430">
    <property type="entry name" value="Thymidylate_kin-like_dom"/>
</dbReference>
<dbReference type="PROSITE" id="PS01331">
    <property type="entry name" value="THYMIDYLATE_KINASE"/>
    <property type="match status" value="1"/>
</dbReference>
<dbReference type="EMBL" id="FR824184">
    <property type="protein sequence ID" value="CCA21950.1"/>
    <property type="molecule type" value="Genomic_DNA"/>
</dbReference>
<gene>
    <name evidence="11" type="primary">AlNc14C139G7181</name>
    <name evidence="11" type="ORF">ALNC14_080930</name>
</gene>
<evidence type="ECO:0000256" key="9">
    <source>
        <dbReference type="ARBA" id="ARBA00022840"/>
    </source>
</evidence>
<keyword evidence="5" id="KW-0808">Transferase</keyword>
<dbReference type="HOGENOM" id="CLU_049131_3_1_1"/>
<feature type="domain" description="Thymidylate kinase-like" evidence="10">
    <location>
        <begin position="11"/>
        <end position="196"/>
    </location>
</feature>
<evidence type="ECO:0000259" key="10">
    <source>
        <dbReference type="Pfam" id="PF02223"/>
    </source>
</evidence>
<dbReference type="InterPro" id="IPR018094">
    <property type="entry name" value="Thymidylate_kinase"/>
</dbReference>
<evidence type="ECO:0000256" key="8">
    <source>
        <dbReference type="ARBA" id="ARBA00022777"/>
    </source>
</evidence>
<organism evidence="11">
    <name type="scientific">Albugo laibachii Nc14</name>
    <dbReference type="NCBI Taxonomy" id="890382"/>
    <lineage>
        <taxon>Eukaryota</taxon>
        <taxon>Sar</taxon>
        <taxon>Stramenopiles</taxon>
        <taxon>Oomycota</taxon>
        <taxon>Peronosporomycetes</taxon>
        <taxon>Albuginales</taxon>
        <taxon>Albuginaceae</taxon>
        <taxon>Albugo</taxon>
    </lineage>
</organism>
<evidence type="ECO:0000256" key="4">
    <source>
        <dbReference type="ARBA" id="ARBA00017144"/>
    </source>
</evidence>
<reference evidence="11" key="1">
    <citation type="journal article" date="2011" name="PLoS Biol.">
        <title>Gene gain and loss during evolution of obligate parasitism in the white rust pathogen of Arabidopsis thaliana.</title>
        <authorList>
            <person name="Kemen E."/>
            <person name="Gardiner A."/>
            <person name="Schultz-Larsen T."/>
            <person name="Kemen A.C."/>
            <person name="Balmuth A.L."/>
            <person name="Robert-Seilaniantz A."/>
            <person name="Bailey K."/>
            <person name="Holub E."/>
            <person name="Studholme D.J."/>
            <person name="Maclean D."/>
            <person name="Jones J.D."/>
        </authorList>
    </citation>
    <scope>NUCLEOTIDE SEQUENCE</scope>
</reference>